<proteinExistence type="inferred from homology"/>
<dbReference type="Pfam" id="PF00501">
    <property type="entry name" value="AMP-binding"/>
    <property type="match status" value="1"/>
</dbReference>
<dbReference type="InterPro" id="IPR020845">
    <property type="entry name" value="AMP-binding_CS"/>
</dbReference>
<feature type="domain" description="AMP-dependent synthetase/ligase" evidence="2">
    <location>
        <begin position="24"/>
        <end position="362"/>
    </location>
</feature>
<reference evidence="4 5" key="1">
    <citation type="submission" date="2019-05" db="EMBL/GenBank/DDBJ databases">
        <title>Marivita sp. nov. isolated from sea sediment.</title>
        <authorList>
            <person name="Kim W."/>
        </authorList>
    </citation>
    <scope>NUCLEOTIDE SEQUENCE [LARGE SCALE GENOMIC DNA]</scope>
    <source>
        <strain evidence="4 5">CAU 1492</strain>
    </source>
</reference>
<evidence type="ECO:0000259" key="2">
    <source>
        <dbReference type="Pfam" id="PF00501"/>
    </source>
</evidence>
<dbReference type="CDD" id="cd05941">
    <property type="entry name" value="MCS"/>
    <property type="match status" value="1"/>
</dbReference>
<name>A0ABY2XFN6_9RHOB</name>
<dbReference type="PANTHER" id="PTHR43201:SF8">
    <property type="entry name" value="ACYL-COA SYNTHETASE FAMILY MEMBER 3"/>
    <property type="match status" value="1"/>
</dbReference>
<evidence type="ECO:0000313" key="4">
    <source>
        <dbReference type="EMBL" id="TMV15483.1"/>
    </source>
</evidence>
<dbReference type="SUPFAM" id="SSF56801">
    <property type="entry name" value="Acetyl-CoA synthetase-like"/>
    <property type="match status" value="1"/>
</dbReference>
<organism evidence="4 5">
    <name type="scientific">Arenibacterium halophilum</name>
    <dbReference type="NCBI Taxonomy" id="2583821"/>
    <lineage>
        <taxon>Bacteria</taxon>
        <taxon>Pseudomonadati</taxon>
        <taxon>Pseudomonadota</taxon>
        <taxon>Alphaproteobacteria</taxon>
        <taxon>Rhodobacterales</taxon>
        <taxon>Paracoccaceae</taxon>
        <taxon>Arenibacterium</taxon>
    </lineage>
</organism>
<protein>
    <submittedName>
        <fullName evidence="4">AMP-binding protein</fullName>
    </submittedName>
</protein>
<dbReference type="InterPro" id="IPR045851">
    <property type="entry name" value="AMP-bd_C_sf"/>
</dbReference>
<dbReference type="Gene3D" id="3.40.50.12780">
    <property type="entry name" value="N-terminal domain of ligase-like"/>
    <property type="match status" value="1"/>
</dbReference>
<dbReference type="RefSeq" id="WP_138862828.1">
    <property type="nucleotide sequence ID" value="NZ_VCPC01000001.1"/>
</dbReference>
<dbReference type="Proteomes" id="UP001191082">
    <property type="component" value="Unassembled WGS sequence"/>
</dbReference>
<comment type="similarity">
    <text evidence="1">Belongs to the ATP-dependent AMP-binding enzyme family.</text>
</comment>
<feature type="domain" description="AMP-binding enzyme C-terminal" evidence="3">
    <location>
        <begin position="413"/>
        <end position="488"/>
    </location>
</feature>
<comment type="caution">
    <text evidence="4">The sequence shown here is derived from an EMBL/GenBank/DDBJ whole genome shotgun (WGS) entry which is preliminary data.</text>
</comment>
<evidence type="ECO:0000256" key="1">
    <source>
        <dbReference type="ARBA" id="ARBA00006432"/>
    </source>
</evidence>
<dbReference type="InterPro" id="IPR025110">
    <property type="entry name" value="AMP-bd_C"/>
</dbReference>
<keyword evidence="5" id="KW-1185">Reference proteome</keyword>
<evidence type="ECO:0000259" key="3">
    <source>
        <dbReference type="Pfam" id="PF13193"/>
    </source>
</evidence>
<dbReference type="PANTHER" id="PTHR43201">
    <property type="entry name" value="ACYL-COA SYNTHETASE"/>
    <property type="match status" value="1"/>
</dbReference>
<evidence type="ECO:0000313" key="5">
    <source>
        <dbReference type="Proteomes" id="UP001191082"/>
    </source>
</evidence>
<accession>A0ABY2XFN6</accession>
<dbReference type="Pfam" id="PF13193">
    <property type="entry name" value="AMP-binding_C"/>
    <property type="match status" value="1"/>
</dbReference>
<dbReference type="Gene3D" id="3.30.300.30">
    <property type="match status" value="1"/>
</dbReference>
<dbReference type="NCBIfam" id="NF005702">
    <property type="entry name" value="PRK07514.1"/>
    <property type="match status" value="1"/>
</dbReference>
<dbReference type="EMBL" id="VCPC01000001">
    <property type="protein sequence ID" value="TMV15483.1"/>
    <property type="molecule type" value="Genomic_DNA"/>
</dbReference>
<dbReference type="InterPro" id="IPR000873">
    <property type="entry name" value="AMP-dep_synth/lig_dom"/>
</dbReference>
<gene>
    <name evidence="4" type="ORF">FGK64_05900</name>
</gene>
<dbReference type="PROSITE" id="PS00455">
    <property type="entry name" value="AMP_BINDING"/>
    <property type="match status" value="1"/>
</dbReference>
<dbReference type="InterPro" id="IPR042099">
    <property type="entry name" value="ANL_N_sf"/>
</dbReference>
<sequence>MANPLYDTLFAAHAGRLDAFLILPDGSEISYQSFLQMTARFAHVLTCAGLNPGDRVAVQIQKSPQALAVYAACAQAGLIFLPLNTAYTVDELTYFLENSGARLMVCDGASQGALAPIATGLGATLETLNGDGSGSLSDKAEGQPDSFDTVDRSGDDLAAFLYTSGTTGRSKGAMLTQDNLLSNARTLTDHWRFTADDVLLHALPIFHTHGLFVATNITLTAGGSMIFLPKFDADQVIALLPRATAMMGVPTFYTRLLDDARLTRELTARMRLFISGSAPLLAETHVSFESRTGHRILERYGMTETNMNTSNPYDGERRAGTVGFPLPGVELKVTDPETGKTLPDGEVGQIEVRGPNVFKGYWQMPEKTAAELREDGFFITGDLGRVDEDGYVHIVGRNKDLIISGGYNIYPKEIELLLDDQPGVLESAVIGVPHPDFGETVLGILVPEKGAAPDTDAILAAARDSLARFKHPRELILLDELPRNTMGKVQKNILRDTYKSRFMPS</sequence>